<dbReference type="Pfam" id="PF17656">
    <property type="entry name" value="ChapFlgA_N"/>
    <property type="match status" value="1"/>
</dbReference>
<dbReference type="PANTHER" id="PTHR36307:SF1">
    <property type="entry name" value="FLAGELLA BASAL BODY P-RING FORMATION PROTEIN FLGA"/>
    <property type="match status" value="1"/>
</dbReference>
<dbReference type="Pfam" id="PF13144">
    <property type="entry name" value="ChapFlgA"/>
    <property type="match status" value="1"/>
</dbReference>
<comment type="caution">
    <text evidence="9">The sequence shown here is derived from an EMBL/GenBank/DDBJ whole genome shotgun (WGS) entry which is preliminary data.</text>
</comment>
<dbReference type="InterPro" id="IPR017585">
    <property type="entry name" value="SAF_FlgA"/>
</dbReference>
<keyword evidence="7" id="KW-1005">Bacterial flagellum biogenesis</keyword>
<dbReference type="GO" id="GO:0042597">
    <property type="term" value="C:periplasmic space"/>
    <property type="evidence" value="ECO:0007669"/>
    <property type="project" value="UniProtKB-SubCell"/>
</dbReference>
<evidence type="ECO:0000259" key="8">
    <source>
        <dbReference type="SMART" id="SM00858"/>
    </source>
</evidence>
<dbReference type="CDD" id="cd11614">
    <property type="entry name" value="SAF_CpaB_FlgA_like"/>
    <property type="match status" value="1"/>
</dbReference>
<evidence type="ECO:0000313" key="9">
    <source>
        <dbReference type="EMBL" id="OAT75006.1"/>
    </source>
</evidence>
<gene>
    <name evidence="9" type="ORF">A9B99_17645</name>
</gene>
<name>A0A1B7KY96_9ENTR</name>
<dbReference type="SMART" id="SM00858">
    <property type="entry name" value="SAF"/>
    <property type="match status" value="1"/>
</dbReference>
<proteinExistence type="inferred from homology"/>
<dbReference type="Proteomes" id="UP000078225">
    <property type="component" value="Unassembled WGS sequence"/>
</dbReference>
<dbReference type="InterPro" id="IPR041231">
    <property type="entry name" value="FlgA_N"/>
</dbReference>
<dbReference type="PANTHER" id="PTHR36307">
    <property type="entry name" value="FLAGELLA BASAL BODY P-RING FORMATION PROTEIN FLGA"/>
    <property type="match status" value="1"/>
</dbReference>
<keyword evidence="10" id="KW-1185">Reference proteome</keyword>
<evidence type="ECO:0000256" key="3">
    <source>
        <dbReference type="ARBA" id="ARBA00014754"/>
    </source>
</evidence>
<accession>A0A1B7KY96</accession>
<comment type="function">
    <text evidence="6 7">Involved in the assembly process of the P-ring formation. It may associate with FlgF on the rod constituting a structure essential for the P-ring assembly or may act as a modulator protein for the P-ring assembly.</text>
</comment>
<dbReference type="InterPro" id="IPR013974">
    <property type="entry name" value="SAF"/>
</dbReference>
<reference evidence="10" key="1">
    <citation type="submission" date="2016-05" db="EMBL/GenBank/DDBJ databases">
        <authorList>
            <person name="Behera P."/>
            <person name="Vaishampayan P."/>
            <person name="Singh N."/>
            <person name="Raina V."/>
            <person name="Suar M."/>
            <person name="Pattnaik A."/>
            <person name="Rastogi G."/>
        </authorList>
    </citation>
    <scope>NUCLEOTIDE SEQUENCE [LARGE SCALE GENOMIC DNA]</scope>
    <source>
        <strain evidence="10">MP23</strain>
    </source>
</reference>
<organism evidence="9 10">
    <name type="scientific">Mangrovibacter phragmitis</name>
    <dbReference type="NCBI Taxonomy" id="1691903"/>
    <lineage>
        <taxon>Bacteria</taxon>
        <taxon>Pseudomonadati</taxon>
        <taxon>Pseudomonadota</taxon>
        <taxon>Gammaproteobacteria</taxon>
        <taxon>Enterobacterales</taxon>
        <taxon>Enterobacteriaceae</taxon>
        <taxon>Mangrovibacter</taxon>
    </lineage>
</organism>
<sequence>MFSRILSTVAVLITVLPLTCLAGELDSQMEAFFQQRLTGVSDNVKVKINSPQSQLPQCANPEFRLPTNGRFWGNLSVMMRCGNQQRYVLVTVQASGNYVVASQVLERGTPVTTGNVELKYGRLDLLPPNTLFSVDDALNAITLRNVAAGQPIMRSMLRVQWRVKAGQKVQVIAAGQGFSVNSEGKALNNAAVTQNARVRMSSGQVVSGTVDSDGNILINL</sequence>
<dbReference type="Gene3D" id="2.30.30.760">
    <property type="match status" value="1"/>
</dbReference>
<evidence type="ECO:0000256" key="1">
    <source>
        <dbReference type="ARBA" id="ARBA00004418"/>
    </source>
</evidence>
<keyword evidence="5 7" id="KW-0574">Periplasm</keyword>
<dbReference type="OrthoDB" id="7065435at2"/>
<keyword evidence="9" id="KW-0969">Cilium</keyword>
<evidence type="ECO:0000256" key="6">
    <source>
        <dbReference type="ARBA" id="ARBA00025643"/>
    </source>
</evidence>
<dbReference type="STRING" id="1691903.A9B99_17645"/>
<dbReference type="Gene3D" id="3.90.1210.10">
    <property type="entry name" value="Antifreeze-like/N-acetylneuraminic acid synthase C-terminal domain"/>
    <property type="match status" value="1"/>
</dbReference>
<feature type="domain" description="SAF" evidence="8">
    <location>
        <begin position="96"/>
        <end position="158"/>
    </location>
</feature>
<evidence type="ECO:0000256" key="4">
    <source>
        <dbReference type="ARBA" id="ARBA00022729"/>
    </source>
</evidence>
<evidence type="ECO:0000256" key="5">
    <source>
        <dbReference type="ARBA" id="ARBA00022764"/>
    </source>
</evidence>
<keyword evidence="4" id="KW-0732">Signal</keyword>
<dbReference type="RefSeq" id="WP_064601381.1">
    <property type="nucleotide sequence ID" value="NZ_JBDJAE010000003.1"/>
</dbReference>
<dbReference type="InterPro" id="IPR039246">
    <property type="entry name" value="Flagellar_FlgA"/>
</dbReference>
<comment type="subcellular location">
    <subcellularLocation>
        <location evidence="1 7">Periplasm</location>
    </subcellularLocation>
</comment>
<protein>
    <recommendedName>
        <fullName evidence="3 7">Flagella basal body P-ring formation protein FlgA</fullName>
    </recommendedName>
</protein>
<dbReference type="EMBL" id="LYRP01000050">
    <property type="protein sequence ID" value="OAT75006.1"/>
    <property type="molecule type" value="Genomic_DNA"/>
</dbReference>
<dbReference type="GO" id="GO:0044780">
    <property type="term" value="P:bacterial-type flagellum assembly"/>
    <property type="evidence" value="ECO:0007669"/>
    <property type="project" value="InterPro"/>
</dbReference>
<dbReference type="NCBIfam" id="TIGR03170">
    <property type="entry name" value="flgA_cterm"/>
    <property type="match status" value="1"/>
</dbReference>
<evidence type="ECO:0000256" key="7">
    <source>
        <dbReference type="RuleBase" id="RU362063"/>
    </source>
</evidence>
<dbReference type="AlphaFoldDB" id="A0A1B7KY96"/>
<evidence type="ECO:0000313" key="10">
    <source>
        <dbReference type="Proteomes" id="UP000078225"/>
    </source>
</evidence>
<keyword evidence="9" id="KW-0282">Flagellum</keyword>
<comment type="similarity">
    <text evidence="2 7">Belongs to the FlgA family.</text>
</comment>
<evidence type="ECO:0000256" key="2">
    <source>
        <dbReference type="ARBA" id="ARBA00010474"/>
    </source>
</evidence>
<keyword evidence="9" id="KW-0966">Cell projection</keyword>